<comment type="caution">
    <text evidence="1">The sequence shown here is derived from an EMBL/GenBank/DDBJ whole genome shotgun (WGS) entry which is preliminary data.</text>
</comment>
<dbReference type="EMBL" id="BGPR01007146">
    <property type="protein sequence ID" value="GBN24631.1"/>
    <property type="molecule type" value="Genomic_DNA"/>
</dbReference>
<evidence type="ECO:0000313" key="1">
    <source>
        <dbReference type="EMBL" id="GBN24631.1"/>
    </source>
</evidence>
<keyword evidence="2" id="KW-1185">Reference proteome</keyword>
<sequence>MRAYHSLKTFRRIHPKQMFSRRRSWRQRVCDPKRNERSGYRKLHINPKSDARCIHQMVDFKKDFHEGSELYLGVVDDKLSVVVQMSFPWCGVED</sequence>
<accession>A0A4Y2MC33</accession>
<organism evidence="1 2">
    <name type="scientific">Araneus ventricosus</name>
    <name type="common">Orbweaver spider</name>
    <name type="synonym">Epeira ventricosa</name>
    <dbReference type="NCBI Taxonomy" id="182803"/>
    <lineage>
        <taxon>Eukaryota</taxon>
        <taxon>Metazoa</taxon>
        <taxon>Ecdysozoa</taxon>
        <taxon>Arthropoda</taxon>
        <taxon>Chelicerata</taxon>
        <taxon>Arachnida</taxon>
        <taxon>Araneae</taxon>
        <taxon>Araneomorphae</taxon>
        <taxon>Entelegynae</taxon>
        <taxon>Araneoidea</taxon>
        <taxon>Araneidae</taxon>
        <taxon>Araneus</taxon>
    </lineage>
</organism>
<dbReference type="Proteomes" id="UP000499080">
    <property type="component" value="Unassembled WGS sequence"/>
</dbReference>
<evidence type="ECO:0000313" key="2">
    <source>
        <dbReference type="Proteomes" id="UP000499080"/>
    </source>
</evidence>
<gene>
    <name evidence="1" type="ORF">AVEN_211167_1</name>
</gene>
<reference evidence="1 2" key="1">
    <citation type="journal article" date="2019" name="Sci. Rep.">
        <title>Orb-weaving spider Araneus ventricosus genome elucidates the spidroin gene catalogue.</title>
        <authorList>
            <person name="Kono N."/>
            <person name="Nakamura H."/>
            <person name="Ohtoshi R."/>
            <person name="Moran D.A.P."/>
            <person name="Shinohara A."/>
            <person name="Yoshida Y."/>
            <person name="Fujiwara M."/>
            <person name="Mori M."/>
            <person name="Tomita M."/>
            <person name="Arakawa K."/>
        </authorList>
    </citation>
    <scope>NUCLEOTIDE SEQUENCE [LARGE SCALE GENOMIC DNA]</scope>
</reference>
<dbReference type="AlphaFoldDB" id="A0A4Y2MC33"/>
<proteinExistence type="predicted"/>
<protein>
    <submittedName>
        <fullName evidence="1">Uncharacterized protein</fullName>
    </submittedName>
</protein>
<name>A0A4Y2MC33_ARAVE</name>